<protein>
    <recommendedName>
        <fullName evidence="3">WxL domain-containing protein</fullName>
    </recommendedName>
</protein>
<evidence type="ECO:0008006" key="3">
    <source>
        <dbReference type="Google" id="ProtNLM"/>
    </source>
</evidence>
<sequence length="218" mass="22301">MTIAIVGTTKLDGFGTTLDIPYASTAGNLLVVHVSVGNVLTPTDTAGNTWTLALNTSTIGSTSQRLGQVYYCLNASAITSLTLTHAASQNYVAIVTELSGVASYRGGAMNTGTSTAATTSVVAGDMVLSGCFYFKTAATAAAPFPAGWTGIDTGIRGNNFNGLAYQAIAADGTSGPSWALGSNGAHTVTAWVPSVTEVFTNFRWTGSAWVPMRVKLGA</sequence>
<dbReference type="EMBL" id="JAAWVT010000004">
    <property type="protein sequence ID" value="NKG21123.1"/>
    <property type="molecule type" value="Genomic_DNA"/>
</dbReference>
<evidence type="ECO:0000313" key="1">
    <source>
        <dbReference type="EMBL" id="NKG21123.1"/>
    </source>
</evidence>
<reference evidence="1 2" key="1">
    <citation type="submission" date="2020-04" db="EMBL/GenBank/DDBJ databases">
        <title>Paeniglutamicibacter sp. ANT13_2, a novel actinomycete isolated from sediment in Antarctica.</title>
        <authorList>
            <person name="Sakdapetsiri C."/>
            <person name="Pinyakong O."/>
        </authorList>
    </citation>
    <scope>NUCLEOTIDE SEQUENCE [LARGE SCALE GENOMIC DNA]</scope>
    <source>
        <strain evidence="1 2">ANT13_2</strain>
    </source>
</reference>
<accession>A0ABX1G4E4</accession>
<organism evidence="1 2">
    <name type="scientific">Paeniglutamicibacter terrestris</name>
    <dbReference type="NCBI Taxonomy" id="2723403"/>
    <lineage>
        <taxon>Bacteria</taxon>
        <taxon>Bacillati</taxon>
        <taxon>Actinomycetota</taxon>
        <taxon>Actinomycetes</taxon>
        <taxon>Micrococcales</taxon>
        <taxon>Micrococcaceae</taxon>
        <taxon>Paeniglutamicibacter</taxon>
    </lineage>
</organism>
<dbReference type="Proteomes" id="UP000746595">
    <property type="component" value="Unassembled WGS sequence"/>
</dbReference>
<dbReference type="RefSeq" id="WP_168151948.1">
    <property type="nucleotide sequence ID" value="NZ_JAAWVT010000004.1"/>
</dbReference>
<proteinExistence type="predicted"/>
<gene>
    <name evidence="1" type="ORF">HED64_10450</name>
</gene>
<evidence type="ECO:0000313" key="2">
    <source>
        <dbReference type="Proteomes" id="UP000746595"/>
    </source>
</evidence>
<name>A0ABX1G4E4_9MICC</name>
<keyword evidence="2" id="KW-1185">Reference proteome</keyword>
<comment type="caution">
    <text evidence="1">The sequence shown here is derived from an EMBL/GenBank/DDBJ whole genome shotgun (WGS) entry which is preliminary data.</text>
</comment>